<sequence length="110" mass="12251">MSKFFFKGRIELPSDYSTYNYNTDPSAKHGSKKYPVAITVTSETRQGEIQALLTQHELFANITLDADGEENITELEAVLNKPKTVVLDKTPNRNDPCSCGSGKKYKKCCA</sequence>
<dbReference type="EMBL" id="MABE01000281">
    <property type="protein sequence ID" value="OUS40661.1"/>
    <property type="molecule type" value="Genomic_DNA"/>
</dbReference>
<protein>
    <submittedName>
        <fullName evidence="1">Zinc chelation protein SecC</fullName>
    </submittedName>
</protein>
<evidence type="ECO:0000313" key="2">
    <source>
        <dbReference type="Proteomes" id="UP000227088"/>
    </source>
</evidence>
<name>A0A1Y5HTM1_OLEAN</name>
<dbReference type="AlphaFoldDB" id="A0A1Y5HTM1"/>
<dbReference type="SUPFAM" id="SSF103642">
    <property type="entry name" value="Sec-C motif"/>
    <property type="match status" value="1"/>
</dbReference>
<dbReference type="NCBIfam" id="TIGR04102">
    <property type="entry name" value="SWIM_PBPRA1643"/>
    <property type="match status" value="1"/>
</dbReference>
<dbReference type="InterPro" id="IPR004027">
    <property type="entry name" value="SEC_C_motif"/>
</dbReference>
<comment type="caution">
    <text evidence="1">The sequence shown here is derived from an EMBL/GenBank/DDBJ whole genome shotgun (WGS) entry which is preliminary data.</text>
</comment>
<dbReference type="Pfam" id="PF02810">
    <property type="entry name" value="SEC-C"/>
    <property type="match status" value="1"/>
</dbReference>
<reference evidence="2" key="1">
    <citation type="journal article" date="2017" name="Proc. Natl. Acad. Sci. U.S.A.">
        <title>Simulation of Deepwater Horizon oil plume reveals substrate specialization within a complex community of hydrocarbon degraders.</title>
        <authorList>
            <person name="Hu P."/>
            <person name="Dubinsky E.A."/>
            <person name="Probst A.J."/>
            <person name="Wang J."/>
            <person name="Sieber C.M.K."/>
            <person name="Tom L.M."/>
            <person name="Gardinali P."/>
            <person name="Banfield J.F."/>
            <person name="Atlas R.M."/>
            <person name="Andersen G.L."/>
        </authorList>
    </citation>
    <scope>NUCLEOTIDE SEQUENCE [LARGE SCALE GENOMIC DNA]</scope>
</reference>
<organism evidence="1 2">
    <name type="scientific">Oleispira antarctica</name>
    <dbReference type="NCBI Taxonomy" id="188908"/>
    <lineage>
        <taxon>Bacteria</taxon>
        <taxon>Pseudomonadati</taxon>
        <taxon>Pseudomonadota</taxon>
        <taxon>Gammaproteobacteria</taxon>
        <taxon>Oceanospirillales</taxon>
        <taxon>Oceanospirillaceae</taxon>
        <taxon>Oleispira</taxon>
    </lineage>
</organism>
<proteinExistence type="predicted"/>
<dbReference type="InterPro" id="IPR026368">
    <property type="entry name" value="SWIM_PBPRA1643"/>
</dbReference>
<evidence type="ECO:0000313" key="1">
    <source>
        <dbReference type="EMBL" id="OUS40661.1"/>
    </source>
</evidence>
<gene>
    <name evidence="1" type="ORF">A9R00_04910</name>
</gene>
<dbReference type="Proteomes" id="UP000227088">
    <property type="component" value="Unassembled WGS sequence"/>
</dbReference>
<accession>A0A1Y5HTM1</accession>
<dbReference type="Gene3D" id="3.10.450.50">
    <property type="match status" value="1"/>
</dbReference>